<gene>
    <name evidence="3" type="ORF">CDAUBV1_LOCUS5450</name>
</gene>
<reference evidence="3" key="1">
    <citation type="submission" date="2024-06" db="EMBL/GenBank/DDBJ databases">
        <authorList>
            <person name="Liu X."/>
            <person name="Lenzi L."/>
            <person name="Haldenby T S."/>
            <person name="Uol C."/>
        </authorList>
    </citation>
    <scope>NUCLEOTIDE SEQUENCE</scope>
</reference>
<dbReference type="AlphaFoldDB" id="A0AAV2TB83"/>
<evidence type="ECO:0000256" key="1">
    <source>
        <dbReference type="SAM" id="MobiDB-lite"/>
    </source>
</evidence>
<feature type="compositionally biased region" description="Basic and acidic residues" evidence="1">
    <location>
        <begin position="63"/>
        <end position="76"/>
    </location>
</feature>
<feature type="compositionally biased region" description="Polar residues" evidence="1">
    <location>
        <begin position="83"/>
        <end position="104"/>
    </location>
</feature>
<dbReference type="Pfam" id="PF25234">
    <property type="entry name" value="Periphilin_C"/>
    <property type="match status" value="1"/>
</dbReference>
<dbReference type="InterPro" id="IPR057603">
    <property type="entry name" value="Periphilin-1_C"/>
</dbReference>
<dbReference type="Proteomes" id="UP001497525">
    <property type="component" value="Unassembled WGS sequence"/>
</dbReference>
<feature type="region of interest" description="Disordered" evidence="1">
    <location>
        <begin position="1"/>
        <end position="104"/>
    </location>
</feature>
<evidence type="ECO:0000313" key="3">
    <source>
        <dbReference type="EMBL" id="CAL5132598.1"/>
    </source>
</evidence>
<name>A0AAV2TB83_CALDB</name>
<dbReference type="EMBL" id="CAXLJL010000134">
    <property type="protein sequence ID" value="CAL5132598.1"/>
    <property type="molecule type" value="Genomic_DNA"/>
</dbReference>
<sequence>MEHVSESGEVPLQHIFLPDEPPPAKSSEFVKDPSPPVSSIQSPPAPEPVVAERTDLPVQDSSASHKEENGDEDHLVTADTLDPTFSGSESKTAEVGTQVSLPDSTTDDFGESCIQLQFLSDQKLDEIIQRKRMIEAAYRLDCESYTVSVAHMIRQNPDLRERLSSSLRTLLEQRAKRSICELQDYIRQLGR</sequence>
<accession>A0AAV2TB83</accession>
<protein>
    <recommendedName>
        <fullName evidence="2">Periphilin-1 C-terminal domain-containing protein</fullName>
    </recommendedName>
</protein>
<proteinExistence type="predicted"/>
<evidence type="ECO:0000259" key="2">
    <source>
        <dbReference type="Pfam" id="PF25234"/>
    </source>
</evidence>
<feature type="domain" description="Periphilin-1 C-terminal" evidence="2">
    <location>
        <begin position="121"/>
        <end position="189"/>
    </location>
</feature>
<evidence type="ECO:0000313" key="4">
    <source>
        <dbReference type="Proteomes" id="UP001497525"/>
    </source>
</evidence>
<comment type="caution">
    <text evidence="3">The sequence shown here is derived from an EMBL/GenBank/DDBJ whole genome shotgun (WGS) entry which is preliminary data.</text>
</comment>
<organism evidence="3 4">
    <name type="scientific">Calicophoron daubneyi</name>
    <name type="common">Rumen fluke</name>
    <name type="synonym">Paramphistomum daubneyi</name>
    <dbReference type="NCBI Taxonomy" id="300641"/>
    <lineage>
        <taxon>Eukaryota</taxon>
        <taxon>Metazoa</taxon>
        <taxon>Spiralia</taxon>
        <taxon>Lophotrochozoa</taxon>
        <taxon>Platyhelminthes</taxon>
        <taxon>Trematoda</taxon>
        <taxon>Digenea</taxon>
        <taxon>Plagiorchiida</taxon>
        <taxon>Pronocephalata</taxon>
        <taxon>Paramphistomoidea</taxon>
        <taxon>Paramphistomidae</taxon>
        <taxon>Calicophoron</taxon>
    </lineage>
</organism>